<evidence type="ECO:0000313" key="2">
    <source>
        <dbReference type="Proteomes" id="UP000259400"/>
    </source>
</evidence>
<organism evidence="1 2">
    <name type="scientific">Klebsiella quasivariicola</name>
    <dbReference type="NCBI Taxonomy" id="2026240"/>
    <lineage>
        <taxon>Bacteria</taxon>
        <taxon>Pseudomonadati</taxon>
        <taxon>Pseudomonadota</taxon>
        <taxon>Gammaproteobacteria</taxon>
        <taxon>Enterobacterales</taxon>
        <taxon>Enterobacteriaceae</taxon>
        <taxon>Klebsiella/Raoultella group</taxon>
        <taxon>Klebsiella</taxon>
        <taxon>Klebsiella pneumoniae complex</taxon>
    </lineage>
</organism>
<keyword evidence="2" id="KW-1185">Reference proteome</keyword>
<reference evidence="1 2" key="1">
    <citation type="submission" date="2019-09" db="EMBL/GenBank/DDBJ databases">
        <authorList>
            <consortium name="Pathogen Informatics"/>
        </authorList>
    </citation>
    <scope>NUCLEOTIDE SEQUENCE [LARGE SCALE GENOMIC DNA]</scope>
    <source>
        <strain evidence="1 2">EuSCAPE_IL010</strain>
    </source>
</reference>
<gene>
    <name evidence="1" type="ORF">SAMEA3538468_05671</name>
</gene>
<protein>
    <submittedName>
        <fullName evidence="1">Uncharacterized protein</fullName>
    </submittedName>
</protein>
<accession>A0ABY6X600</accession>
<dbReference type="EMBL" id="UJYZ02000071">
    <property type="protein sequence ID" value="VVK33414.1"/>
    <property type="molecule type" value="Genomic_DNA"/>
</dbReference>
<dbReference type="Proteomes" id="UP000259400">
    <property type="component" value="Unassembled WGS sequence"/>
</dbReference>
<sequence>MRGKELDTLIEYELQLMLLEGFDKSPISAKALHIRLKAKGIVNGGLSTLSNLERKQLIAAYVDQQLSPLNLRPKEKQQYVNRKTRQALLARNQQLQA</sequence>
<proteinExistence type="predicted"/>
<evidence type="ECO:0000313" key="1">
    <source>
        <dbReference type="EMBL" id="VVK33414.1"/>
    </source>
</evidence>
<name>A0ABY6X600_9ENTR</name>
<comment type="caution">
    <text evidence="1">The sequence shown here is derived from an EMBL/GenBank/DDBJ whole genome shotgun (WGS) entry which is preliminary data.</text>
</comment>